<dbReference type="InterPro" id="IPR011042">
    <property type="entry name" value="6-blade_b-propeller_TolB-like"/>
</dbReference>
<name>A0A6J8DI13_MYTCO</name>
<dbReference type="AlphaFoldDB" id="A0A6J8DI13"/>
<evidence type="ECO:0000313" key="2">
    <source>
        <dbReference type="Proteomes" id="UP000507470"/>
    </source>
</evidence>
<dbReference type="Gene3D" id="2.120.10.30">
    <property type="entry name" value="TolB, C-terminal domain"/>
    <property type="match status" value="1"/>
</dbReference>
<dbReference type="EMBL" id="CACVKT020007519">
    <property type="protein sequence ID" value="CAC5408253.1"/>
    <property type="molecule type" value="Genomic_DNA"/>
</dbReference>
<protein>
    <submittedName>
        <fullName evidence="1">Uncharacterized protein</fullName>
    </submittedName>
</protein>
<organism evidence="1 2">
    <name type="scientific">Mytilus coruscus</name>
    <name type="common">Sea mussel</name>
    <dbReference type="NCBI Taxonomy" id="42192"/>
    <lineage>
        <taxon>Eukaryota</taxon>
        <taxon>Metazoa</taxon>
        <taxon>Spiralia</taxon>
        <taxon>Lophotrochozoa</taxon>
        <taxon>Mollusca</taxon>
        <taxon>Bivalvia</taxon>
        <taxon>Autobranchia</taxon>
        <taxon>Pteriomorphia</taxon>
        <taxon>Mytilida</taxon>
        <taxon>Mytiloidea</taxon>
        <taxon>Mytilidae</taxon>
        <taxon>Mytilinae</taxon>
        <taxon>Mytilus</taxon>
    </lineage>
</organism>
<sequence>MEEKQRIQDTENKLKEMYNKITTALQSHQATGVLETIDKEDKCLPLKQNSDYIPLDQKFKWTIPNSSSINFGTVKKCPIFKVNNTYEANIPYIKKLRSLKDGTLVCLSVKEAGYFVGNFHKQGDKYFIKNEICITDDLDTLTDMTVTEDDKILTTEAFDGILCKHKYSKQITSFKIRNNHTGNNVIYRNGIHSFDQKILLGFEEFWEYPNPFSEFPGTGVMILNENGDCLKISWNTEKDSYIHMLRGIDKLTTNKRGDIIIIDGHINLTLFDSQFKFKWTYRHLHKLVDIVTRPNGQIVVADKDSILVLSIEGDFLNSIGEEDGIHHPTCVHIDNSGQLLVGCKGENNKNAKINVVKILD</sequence>
<dbReference type="Proteomes" id="UP000507470">
    <property type="component" value="Unassembled WGS sequence"/>
</dbReference>
<accession>A0A6J8DI13</accession>
<gene>
    <name evidence="1" type="ORF">MCOR_41665</name>
</gene>
<evidence type="ECO:0000313" key="1">
    <source>
        <dbReference type="EMBL" id="CAC5408253.1"/>
    </source>
</evidence>
<proteinExistence type="predicted"/>
<dbReference type="SUPFAM" id="SSF101898">
    <property type="entry name" value="NHL repeat"/>
    <property type="match status" value="1"/>
</dbReference>
<reference evidence="1 2" key="1">
    <citation type="submission" date="2020-06" db="EMBL/GenBank/DDBJ databases">
        <authorList>
            <person name="Li R."/>
            <person name="Bekaert M."/>
        </authorList>
    </citation>
    <scope>NUCLEOTIDE SEQUENCE [LARGE SCALE GENOMIC DNA]</scope>
    <source>
        <strain evidence="2">wild</strain>
    </source>
</reference>
<dbReference type="OrthoDB" id="295536at2759"/>
<keyword evidence="2" id="KW-1185">Reference proteome</keyword>